<dbReference type="PANTHER" id="PTHR48041:SF22">
    <property type="entry name" value="ABC TRANSPORTER G FAMILY MEMBER 9"/>
    <property type="match status" value="1"/>
</dbReference>
<reference evidence="12" key="1">
    <citation type="submission" date="2025-08" db="UniProtKB">
        <authorList>
            <consortium name="RefSeq"/>
        </authorList>
    </citation>
    <scope>IDENTIFICATION</scope>
</reference>
<evidence type="ECO:0000256" key="6">
    <source>
        <dbReference type="ARBA" id="ARBA00022840"/>
    </source>
</evidence>
<keyword evidence="7 9" id="KW-1133">Transmembrane helix</keyword>
<evidence type="ECO:0000256" key="4">
    <source>
        <dbReference type="ARBA" id="ARBA00022692"/>
    </source>
</evidence>
<proteinExistence type="inferred from homology"/>
<evidence type="ECO:0000313" key="12">
    <source>
        <dbReference type="RefSeq" id="XP_039140746.1"/>
    </source>
</evidence>
<keyword evidence="6" id="KW-0067">ATP-binding</keyword>
<dbReference type="Pfam" id="PF19055">
    <property type="entry name" value="ABC2_membrane_7"/>
    <property type="match status" value="1"/>
</dbReference>
<dbReference type="PROSITE" id="PS50893">
    <property type="entry name" value="ABC_TRANSPORTER_2"/>
    <property type="match status" value="1"/>
</dbReference>
<evidence type="ECO:0000256" key="2">
    <source>
        <dbReference type="ARBA" id="ARBA00005814"/>
    </source>
</evidence>
<dbReference type="InterPro" id="IPR013525">
    <property type="entry name" value="ABC2_TM"/>
</dbReference>
<dbReference type="SUPFAM" id="SSF52540">
    <property type="entry name" value="P-loop containing nucleoside triphosphate hydrolases"/>
    <property type="match status" value="1"/>
</dbReference>
<gene>
    <name evidence="12" type="primary">LOC120277937</name>
</gene>
<comment type="similarity">
    <text evidence="2">Belongs to the ABC transporter superfamily. ABCG family. Eye pigment precursor importer (TC 3.A.1.204) subfamily.</text>
</comment>
<evidence type="ECO:0000256" key="1">
    <source>
        <dbReference type="ARBA" id="ARBA00004141"/>
    </source>
</evidence>
<keyword evidence="11" id="KW-1185">Reference proteome</keyword>
<comment type="subcellular location">
    <subcellularLocation>
        <location evidence="1">Membrane</location>
        <topology evidence="1">Multi-pass membrane protein</topology>
    </subcellularLocation>
</comment>
<dbReference type="PANTHER" id="PTHR48041">
    <property type="entry name" value="ABC TRANSPORTER G FAMILY MEMBER 28"/>
    <property type="match status" value="1"/>
</dbReference>
<feature type="transmembrane region" description="Helical" evidence="9">
    <location>
        <begin position="639"/>
        <end position="658"/>
    </location>
</feature>
<keyword evidence="8 9" id="KW-0472">Membrane</keyword>
<dbReference type="FunFam" id="3.40.50.300:FF:000337">
    <property type="entry name" value="ABC transporter G family member 22"/>
    <property type="match status" value="1"/>
</dbReference>
<feature type="transmembrane region" description="Helical" evidence="9">
    <location>
        <begin position="424"/>
        <end position="440"/>
    </location>
</feature>
<dbReference type="GO" id="GO:0005886">
    <property type="term" value="C:plasma membrane"/>
    <property type="evidence" value="ECO:0007669"/>
    <property type="project" value="TreeGrafter"/>
</dbReference>
<organism evidence="11 12">
    <name type="scientific">Dioscorea cayennensis subsp. rotundata</name>
    <name type="common">White Guinea yam</name>
    <name type="synonym">Dioscorea rotundata</name>
    <dbReference type="NCBI Taxonomy" id="55577"/>
    <lineage>
        <taxon>Eukaryota</taxon>
        <taxon>Viridiplantae</taxon>
        <taxon>Streptophyta</taxon>
        <taxon>Embryophyta</taxon>
        <taxon>Tracheophyta</taxon>
        <taxon>Spermatophyta</taxon>
        <taxon>Magnoliopsida</taxon>
        <taxon>Liliopsida</taxon>
        <taxon>Dioscoreales</taxon>
        <taxon>Dioscoreaceae</taxon>
        <taxon>Dioscorea</taxon>
    </lineage>
</organism>
<dbReference type="AlphaFoldDB" id="A0AB40CPM4"/>
<feature type="transmembrane region" description="Helical" evidence="9">
    <location>
        <begin position="559"/>
        <end position="578"/>
    </location>
</feature>
<name>A0AB40CPM4_DIOCR</name>
<accession>A0AB40CPM4</accession>
<keyword evidence="3" id="KW-0813">Transport</keyword>
<evidence type="ECO:0000256" key="3">
    <source>
        <dbReference type="ARBA" id="ARBA00022448"/>
    </source>
</evidence>
<dbReference type="PROSITE" id="PS00211">
    <property type="entry name" value="ABC_TRANSPORTER_1"/>
    <property type="match status" value="1"/>
</dbReference>
<dbReference type="GO" id="GO:0005524">
    <property type="term" value="F:ATP binding"/>
    <property type="evidence" value="ECO:0007669"/>
    <property type="project" value="UniProtKB-KW"/>
</dbReference>
<dbReference type="GeneID" id="120277937"/>
<dbReference type="RefSeq" id="XP_039140746.1">
    <property type="nucleotide sequence ID" value="XM_039284812.1"/>
</dbReference>
<dbReference type="InterPro" id="IPR017871">
    <property type="entry name" value="ABC_transporter-like_CS"/>
</dbReference>
<dbReference type="InterPro" id="IPR003593">
    <property type="entry name" value="AAA+_ATPase"/>
</dbReference>
<keyword evidence="4 9" id="KW-0812">Transmembrane</keyword>
<evidence type="ECO:0000256" key="7">
    <source>
        <dbReference type="ARBA" id="ARBA00022989"/>
    </source>
</evidence>
<dbReference type="GO" id="GO:0140359">
    <property type="term" value="F:ABC-type transporter activity"/>
    <property type="evidence" value="ECO:0007669"/>
    <property type="project" value="InterPro"/>
</dbReference>
<dbReference type="InterPro" id="IPR043926">
    <property type="entry name" value="ABCG_dom"/>
</dbReference>
<evidence type="ECO:0000256" key="5">
    <source>
        <dbReference type="ARBA" id="ARBA00022741"/>
    </source>
</evidence>
<dbReference type="Pfam" id="PF00005">
    <property type="entry name" value="ABC_tran"/>
    <property type="match status" value="1"/>
</dbReference>
<evidence type="ECO:0000313" key="11">
    <source>
        <dbReference type="Proteomes" id="UP001515500"/>
    </source>
</evidence>
<feature type="transmembrane region" description="Helical" evidence="9">
    <location>
        <begin position="501"/>
        <end position="519"/>
    </location>
</feature>
<dbReference type="Proteomes" id="UP001515500">
    <property type="component" value="Chromosome 15"/>
</dbReference>
<evidence type="ECO:0000259" key="10">
    <source>
        <dbReference type="PROSITE" id="PS50893"/>
    </source>
</evidence>
<dbReference type="Pfam" id="PF01061">
    <property type="entry name" value="ABC2_membrane"/>
    <property type="match status" value="1"/>
</dbReference>
<feature type="transmembrane region" description="Helical" evidence="9">
    <location>
        <begin position="525"/>
        <end position="552"/>
    </location>
</feature>
<feature type="domain" description="ABC transporter" evidence="10">
    <location>
        <begin position="79"/>
        <end position="329"/>
    </location>
</feature>
<dbReference type="InterPro" id="IPR003439">
    <property type="entry name" value="ABC_transporter-like_ATP-bd"/>
</dbReference>
<dbReference type="InterPro" id="IPR050352">
    <property type="entry name" value="ABCG_transporters"/>
</dbReference>
<evidence type="ECO:0000256" key="8">
    <source>
        <dbReference type="ARBA" id="ARBA00023136"/>
    </source>
</evidence>
<feature type="transmembrane region" description="Helical" evidence="9">
    <location>
        <begin position="452"/>
        <end position="472"/>
    </location>
</feature>
<dbReference type="SMART" id="SM00382">
    <property type="entry name" value="AAA"/>
    <property type="match status" value="1"/>
</dbReference>
<protein>
    <submittedName>
        <fullName evidence="12">ABC transporter G family member 9 isoform X1</fullName>
    </submittedName>
</protein>
<sequence length="665" mass="73122">MILVDPSSLFYYLLGRRRRSSSNNLSSINLLSFIGRMMATAPVDFHNSCTTEEAGQNRSILIKTKHPITLKFEQVVYKIRTSNNKKQPKGGGGGGGGATERTILKGLSGAVLPGEMLAMLGPSGSGKTTLLSALGGRLSNKRFLSGGITYNGSPFSSLLKRNMGFVTQDDILHPHLTVAETLLYTALLRLPGSLSKQEKALHAETVMEQLGLTLCRNCIIGGGLVRGVSGGERKRVSIGQEILVNPSLLFLDEPTSGLDSTTAQCIVSMLSAMSSEGGRTILMTIHQPSSRLFYMFDKVLLMSDGHPVYFGKASEAMTYFANIGYTPSFPMNPADFLLDLANGVSSDGAQENRACVKEAIVSAYKSHLNDQVLQELREIDHQIDEKESSGGKSQWNTTWWQQFTILLKRSLKERKHVSFSGQKIGQVMAMAFLSGILWWQSGGHAQDQVGLIFFYGTFWGFLPLFQAIFTFPQERLVLTKERASGMYRLSSYFMSRMAGDLPMELVLPTAFMIIVYWMAGLKPHASSFFLTLIVLLLGVLVSQGLGLALGALVMDLKAATTLASVIMLTFMLAGGYYVQRVPVFISWIKYISLTFYVFKLQLGTQFSSSDTYHCALNVTCKVEDIPSIKLVGLDHQMEAAIVLSLMLFLFRFAAYLALTRVGVTR</sequence>
<dbReference type="InterPro" id="IPR027417">
    <property type="entry name" value="P-loop_NTPase"/>
</dbReference>
<dbReference type="Gene3D" id="3.40.50.300">
    <property type="entry name" value="P-loop containing nucleotide triphosphate hydrolases"/>
    <property type="match status" value="1"/>
</dbReference>
<keyword evidence="5" id="KW-0547">Nucleotide-binding</keyword>
<evidence type="ECO:0000256" key="9">
    <source>
        <dbReference type="SAM" id="Phobius"/>
    </source>
</evidence>
<dbReference type="GO" id="GO:0016887">
    <property type="term" value="F:ATP hydrolysis activity"/>
    <property type="evidence" value="ECO:0007669"/>
    <property type="project" value="InterPro"/>
</dbReference>